<feature type="region of interest" description="Disordered" evidence="1">
    <location>
        <begin position="1"/>
        <end position="71"/>
    </location>
</feature>
<evidence type="ECO:0000256" key="1">
    <source>
        <dbReference type="SAM" id="MobiDB-lite"/>
    </source>
</evidence>
<organism evidence="2 3">
    <name type="scientific">Blumeria graminis f. sp. tritici</name>
    <dbReference type="NCBI Taxonomy" id="62690"/>
    <lineage>
        <taxon>Eukaryota</taxon>
        <taxon>Fungi</taxon>
        <taxon>Dikarya</taxon>
        <taxon>Ascomycota</taxon>
        <taxon>Pezizomycotina</taxon>
        <taxon>Leotiomycetes</taxon>
        <taxon>Erysiphales</taxon>
        <taxon>Erysiphaceae</taxon>
        <taxon>Blumeria</taxon>
    </lineage>
</organism>
<dbReference type="EMBL" id="LR026988">
    <property type="protein sequence ID" value="VDB84459.1"/>
    <property type="molecule type" value="Genomic_DNA"/>
</dbReference>
<protein>
    <submittedName>
        <fullName evidence="2">Bgt-20280</fullName>
    </submittedName>
</protein>
<proteinExistence type="predicted"/>
<gene>
    <name evidence="2" type="ORF">BGT96224V316_LOCUS3423</name>
</gene>
<feature type="compositionally biased region" description="Polar residues" evidence="1">
    <location>
        <begin position="16"/>
        <end position="26"/>
    </location>
</feature>
<keyword evidence="3" id="KW-1185">Reference proteome</keyword>
<feature type="compositionally biased region" description="Polar residues" evidence="1">
    <location>
        <begin position="127"/>
        <end position="146"/>
    </location>
</feature>
<name>A0A9X9MGD0_BLUGR</name>
<feature type="non-terminal residue" evidence="2">
    <location>
        <position position="207"/>
    </location>
</feature>
<feature type="compositionally biased region" description="Polar residues" evidence="1">
    <location>
        <begin position="58"/>
        <end position="71"/>
    </location>
</feature>
<feature type="compositionally biased region" description="Low complexity" evidence="1">
    <location>
        <begin position="1"/>
        <end position="15"/>
    </location>
</feature>
<reference evidence="2 3" key="1">
    <citation type="submission" date="2018-08" db="EMBL/GenBank/DDBJ databases">
        <authorList>
            <person name="Muller C M."/>
        </authorList>
    </citation>
    <scope>NUCLEOTIDE SEQUENCE [LARGE SCALE GENOMIC DNA]</scope>
</reference>
<feature type="region of interest" description="Disordered" evidence="1">
    <location>
        <begin position="127"/>
        <end position="149"/>
    </location>
</feature>
<evidence type="ECO:0000313" key="2">
    <source>
        <dbReference type="EMBL" id="VDB84459.1"/>
    </source>
</evidence>
<dbReference type="AlphaFoldDB" id="A0A9X9MGD0"/>
<accession>A0A9X9MGD0</accession>
<feature type="region of interest" description="Disordered" evidence="1">
    <location>
        <begin position="163"/>
        <end position="187"/>
    </location>
</feature>
<evidence type="ECO:0000313" key="3">
    <source>
        <dbReference type="Proteomes" id="UP000324639"/>
    </source>
</evidence>
<sequence length="207" mass="21929">MLDDTSSYPSSDPTPNVQESQTNPVSTPRKALQGLEHSTHAAPTSEALPLNDDAVSPPATSNRRVTSHLSSKSINEYAASLTDWQNAGAKYLKNLPPSIAADLLAITTRSAARVIAGLPVFDEPSFQKNTSINTASNTSRPDQSAQVEGVAPTVAPSYAVVAHRGNNAPSPTNKTPAPKPSSQKPDARVIIRLPVEHPLRCEDPLLV</sequence>
<dbReference type="Proteomes" id="UP000324639">
    <property type="component" value="Chromosome Bgt_-05"/>
</dbReference>
<feature type="compositionally biased region" description="Polar residues" evidence="1">
    <location>
        <begin position="167"/>
        <end position="184"/>
    </location>
</feature>